<dbReference type="Gene3D" id="1.10.150.240">
    <property type="entry name" value="Putative phosphatase, domain 2"/>
    <property type="match status" value="1"/>
</dbReference>
<dbReference type="RefSeq" id="WP_115468445.1">
    <property type="nucleotide sequence ID" value="NZ_QKRA01000005.1"/>
</dbReference>
<organism evidence="1 2">
    <name type="scientific">Marinomonas piezotolerans</name>
    <dbReference type="NCBI Taxonomy" id="2213058"/>
    <lineage>
        <taxon>Bacteria</taxon>
        <taxon>Pseudomonadati</taxon>
        <taxon>Pseudomonadota</taxon>
        <taxon>Gammaproteobacteria</taxon>
        <taxon>Oceanospirillales</taxon>
        <taxon>Oceanospirillaceae</taxon>
        <taxon>Marinomonas</taxon>
    </lineage>
</organism>
<dbReference type="InterPro" id="IPR036412">
    <property type="entry name" value="HAD-like_sf"/>
</dbReference>
<dbReference type="InterPro" id="IPR023198">
    <property type="entry name" value="PGP-like_dom2"/>
</dbReference>
<dbReference type="InterPro" id="IPR023214">
    <property type="entry name" value="HAD_sf"/>
</dbReference>
<proteinExistence type="predicted"/>
<dbReference type="CDD" id="cd02603">
    <property type="entry name" value="HAD_sEH-N_like"/>
    <property type="match status" value="1"/>
</dbReference>
<evidence type="ECO:0000313" key="1">
    <source>
        <dbReference type="EMBL" id="RDL43960.1"/>
    </source>
</evidence>
<dbReference type="PANTHER" id="PTHR43611:SF3">
    <property type="entry name" value="FLAVIN MONONUCLEOTIDE HYDROLASE 1, CHLOROPLATIC"/>
    <property type="match status" value="1"/>
</dbReference>
<dbReference type="Pfam" id="PF00702">
    <property type="entry name" value="Hydrolase"/>
    <property type="match status" value="1"/>
</dbReference>
<dbReference type="EMBL" id="QKRA01000005">
    <property type="protein sequence ID" value="RDL43960.1"/>
    <property type="molecule type" value="Genomic_DNA"/>
</dbReference>
<dbReference type="Gene3D" id="3.40.50.1000">
    <property type="entry name" value="HAD superfamily/HAD-like"/>
    <property type="match status" value="1"/>
</dbReference>
<evidence type="ECO:0000313" key="2">
    <source>
        <dbReference type="Proteomes" id="UP000254326"/>
    </source>
</evidence>
<reference evidence="1 2" key="1">
    <citation type="submission" date="2018-06" db="EMBL/GenBank/DDBJ databases">
        <title>Marinomonas sp. YLB-05 draft genome sequence.</title>
        <authorList>
            <person name="Yu L."/>
            <person name="Tang X."/>
        </authorList>
    </citation>
    <scope>NUCLEOTIDE SEQUENCE [LARGE SCALE GENOMIC DNA]</scope>
    <source>
        <strain evidence="1 2">YLB-05</strain>
    </source>
</reference>
<dbReference type="Proteomes" id="UP000254326">
    <property type="component" value="Unassembled WGS sequence"/>
</dbReference>
<name>A0A370U840_9GAMM</name>
<dbReference type="SFLD" id="SFLDS00003">
    <property type="entry name" value="Haloacid_Dehalogenase"/>
    <property type="match status" value="1"/>
</dbReference>
<dbReference type="SFLD" id="SFLDG01129">
    <property type="entry name" value="C1.5:_HAD__Beta-PGM__Phosphata"/>
    <property type="match status" value="1"/>
</dbReference>
<gene>
    <name evidence="1" type="ORF">DN730_12330</name>
</gene>
<dbReference type="NCBIfam" id="TIGR01509">
    <property type="entry name" value="HAD-SF-IA-v3"/>
    <property type="match status" value="1"/>
</dbReference>
<protein>
    <submittedName>
        <fullName evidence="1">HAD family phosphatase</fullName>
    </submittedName>
</protein>
<dbReference type="AlphaFoldDB" id="A0A370U840"/>
<comment type="caution">
    <text evidence="1">The sequence shown here is derived from an EMBL/GenBank/DDBJ whole genome shotgun (WGS) entry which is preliminary data.</text>
</comment>
<sequence>MKAIKVVLFDLGNVLVDLGDISDFAAIFQVDTQDEAVMWERWLKSSAVKAFDTGQINLSDFIQSLRLEMGATDELEGLKQAFVKWPKGLFSGVSQLIERIPPNYHRAILSNTNDAHWGRIMDEMGLSGCFHSYFASHQIGIAKPDLAVYEYVIRELGVAADSILFLDDNLINVQAARKLGMQSEHVKGVECAEKILYKYKVIS</sequence>
<dbReference type="InterPro" id="IPR006439">
    <property type="entry name" value="HAD-SF_hydro_IA"/>
</dbReference>
<dbReference type="PANTHER" id="PTHR43611">
    <property type="entry name" value="ALPHA-D-GLUCOSE 1-PHOSPHATE PHOSPHATASE"/>
    <property type="match status" value="1"/>
</dbReference>
<dbReference type="PRINTS" id="PR00413">
    <property type="entry name" value="HADHALOGNASE"/>
</dbReference>
<accession>A0A370U840</accession>
<dbReference type="SUPFAM" id="SSF56784">
    <property type="entry name" value="HAD-like"/>
    <property type="match status" value="1"/>
</dbReference>
<dbReference type="OrthoDB" id="9797415at2"/>
<keyword evidence="2" id="KW-1185">Reference proteome</keyword>